<comment type="caution">
    <text evidence="3">The sequence shown here is derived from an EMBL/GenBank/DDBJ whole genome shotgun (WGS) entry which is preliminary data.</text>
</comment>
<name>A0ABV3DSK2_9ACTN</name>
<evidence type="ECO:0000313" key="3">
    <source>
        <dbReference type="EMBL" id="MEU8138232.1"/>
    </source>
</evidence>
<feature type="region of interest" description="Disordered" evidence="1">
    <location>
        <begin position="607"/>
        <end position="638"/>
    </location>
</feature>
<evidence type="ECO:0000256" key="2">
    <source>
        <dbReference type="SAM" id="Phobius"/>
    </source>
</evidence>
<sequence>MPAPDIERPAPRVPPVEPGRGVSALLGDVAAAHLGPPRTGETSAQRNDAAAGPPPPEGDPWPHPAPPPRDLRDDRPLATAQLPPPASGDRPVPIPAPAPAPAPETAAEPAAAPSSPPPPSRRPVWEGPGEPPFGFVPGRDPAADPASTAGGPAARHGSEPDPDLEPDPFPPAAYVGEDHAPWQPQPDAPWRQDAPPADSGAAHVIRFQGEDAWDEPPRRPPLFRRLVIITVVFAVLVAAFVVLAFVKRGDDGDKEPPPSNSPSPPAASTSSRPAVLPAAAPNGWSRTAAWTAVVAPPTARAATIASGTTAVAVITPAKQVAILDPADGRVRRSFDLPKGEHRGVKLGAVDGTMSVLVHAGDVLAYAPADGSAAPTTLDVPAGAVVSYAGDSPLVVNGTDVQVVRDGRLAAVQLPPGATAMAADGANVIAAVPVGPWWNAAPGREATAITPAPPRPGATLFRIAAAGHNRVAVVWTGPDAATVTVVLYDATTGEARITADAPLEEMRKTAWVWGTDGQVAALGPLVFDLKGGKAAVRSGFGPVIGWGNLLYGQTAADPQTAVVLDGTDPKSAPVPLGTGVPLPWGGPTGRLILILDTAPSTAPTLYALTRESTPPGSPGQGSSPGPAGTGTTGSTGTTT</sequence>
<keyword evidence="2" id="KW-0812">Transmembrane</keyword>
<dbReference type="EMBL" id="JBEZFP010000115">
    <property type="protein sequence ID" value="MEU8138232.1"/>
    <property type="molecule type" value="Genomic_DNA"/>
</dbReference>
<gene>
    <name evidence="3" type="ORF">AB0C36_32585</name>
</gene>
<feature type="compositionally biased region" description="Pro residues" evidence="1">
    <location>
        <begin position="52"/>
        <end position="68"/>
    </location>
</feature>
<feature type="compositionally biased region" description="Low complexity" evidence="1">
    <location>
        <begin position="125"/>
        <end position="138"/>
    </location>
</feature>
<feature type="region of interest" description="Disordered" evidence="1">
    <location>
        <begin position="1"/>
        <end position="199"/>
    </location>
</feature>
<feature type="transmembrane region" description="Helical" evidence="2">
    <location>
        <begin position="226"/>
        <end position="246"/>
    </location>
</feature>
<keyword evidence="2" id="KW-1133">Transmembrane helix</keyword>
<feature type="region of interest" description="Disordered" evidence="1">
    <location>
        <begin position="249"/>
        <end position="278"/>
    </location>
</feature>
<evidence type="ECO:0000256" key="1">
    <source>
        <dbReference type="SAM" id="MobiDB-lite"/>
    </source>
</evidence>
<feature type="compositionally biased region" description="Low complexity" evidence="1">
    <location>
        <begin position="103"/>
        <end position="113"/>
    </location>
</feature>
<accession>A0ABV3DSK2</accession>
<dbReference type="SUPFAM" id="SSF82171">
    <property type="entry name" value="DPP6 N-terminal domain-like"/>
    <property type="match status" value="1"/>
</dbReference>
<evidence type="ECO:0000313" key="4">
    <source>
        <dbReference type="Proteomes" id="UP001551482"/>
    </source>
</evidence>
<keyword evidence="4" id="KW-1185">Reference proteome</keyword>
<feature type="compositionally biased region" description="Pro residues" evidence="1">
    <location>
        <begin position="82"/>
        <end position="102"/>
    </location>
</feature>
<proteinExistence type="predicted"/>
<feature type="compositionally biased region" description="Basic and acidic residues" evidence="1">
    <location>
        <begin position="1"/>
        <end position="10"/>
    </location>
</feature>
<reference evidence="3 4" key="1">
    <citation type="submission" date="2024-06" db="EMBL/GenBank/DDBJ databases">
        <title>The Natural Products Discovery Center: Release of the First 8490 Sequenced Strains for Exploring Actinobacteria Biosynthetic Diversity.</title>
        <authorList>
            <person name="Kalkreuter E."/>
            <person name="Kautsar S.A."/>
            <person name="Yang D."/>
            <person name="Bader C.D."/>
            <person name="Teijaro C.N."/>
            <person name="Fluegel L."/>
            <person name="Davis C.M."/>
            <person name="Simpson J.R."/>
            <person name="Lauterbach L."/>
            <person name="Steele A.D."/>
            <person name="Gui C."/>
            <person name="Meng S."/>
            <person name="Li G."/>
            <person name="Viehrig K."/>
            <person name="Ye F."/>
            <person name="Su P."/>
            <person name="Kiefer A.F."/>
            <person name="Nichols A."/>
            <person name="Cepeda A.J."/>
            <person name="Yan W."/>
            <person name="Fan B."/>
            <person name="Jiang Y."/>
            <person name="Adhikari A."/>
            <person name="Zheng C.-J."/>
            <person name="Schuster L."/>
            <person name="Cowan T.M."/>
            <person name="Smanski M.J."/>
            <person name="Chevrette M.G."/>
            <person name="De Carvalho L.P.S."/>
            <person name="Shen B."/>
        </authorList>
    </citation>
    <scope>NUCLEOTIDE SEQUENCE [LARGE SCALE GENOMIC DNA]</scope>
    <source>
        <strain evidence="3 4">NPDC048946</strain>
    </source>
</reference>
<dbReference type="Proteomes" id="UP001551482">
    <property type="component" value="Unassembled WGS sequence"/>
</dbReference>
<dbReference type="RefSeq" id="WP_358361285.1">
    <property type="nucleotide sequence ID" value="NZ_JBEZFP010000115.1"/>
</dbReference>
<keyword evidence="2" id="KW-0472">Membrane</keyword>
<protein>
    <submittedName>
        <fullName evidence="3">Uncharacterized protein</fullName>
    </submittedName>
</protein>
<organism evidence="3 4">
    <name type="scientific">Streptodolium elevatio</name>
    <dbReference type="NCBI Taxonomy" id="3157996"/>
    <lineage>
        <taxon>Bacteria</taxon>
        <taxon>Bacillati</taxon>
        <taxon>Actinomycetota</taxon>
        <taxon>Actinomycetes</taxon>
        <taxon>Kitasatosporales</taxon>
        <taxon>Streptomycetaceae</taxon>
        <taxon>Streptodolium</taxon>
    </lineage>
</organism>